<feature type="region of interest" description="Disordered" evidence="2">
    <location>
        <begin position="253"/>
        <end position="272"/>
    </location>
</feature>
<dbReference type="InterPro" id="IPR036875">
    <property type="entry name" value="Znf_CCHC_sf"/>
</dbReference>
<dbReference type="Gene3D" id="4.10.60.10">
    <property type="entry name" value="Zinc finger, CCHC-type"/>
    <property type="match status" value="1"/>
</dbReference>
<dbReference type="GO" id="GO:0003676">
    <property type="term" value="F:nucleic acid binding"/>
    <property type="evidence" value="ECO:0007669"/>
    <property type="project" value="InterPro"/>
</dbReference>
<dbReference type="Pfam" id="PF03732">
    <property type="entry name" value="Retrotrans_gag"/>
    <property type="match status" value="1"/>
</dbReference>
<sequence>MVETNGTGKNEIAINKPTIFNGDRTKAKAFLQECYIYLNINSDIYDTENKKIAFILSFCNKKEAKLWKEQYLTSKTKENKTIEWDTLRTFLDKFNDVFTPVDETRSAMNKIYKLRQTPEVEVETIITKFKLLVGQANLGMETDLDHAHLIGLFQKVLLPSLTNKIMHSDDFPKTIQGWYKKAIQFDTNFRLAQTFRDETKTRRKTVRWNNYPRNTRDSGTSNKMDTNTMTAEEQTELIKKGACFRYRQQGHLSRDCPQKEQMNQNRNQGQQNKKWTLKELHAHIRSLNNDERDELTNLMVKMRLKENKGF</sequence>
<dbReference type="AlphaFoldDB" id="A0A409WJZ2"/>
<keyword evidence="1" id="KW-0507">mRNA processing</keyword>
<dbReference type="OrthoDB" id="2692126at2759"/>
<feature type="domain" description="Retrotransposon gag" evidence="3">
    <location>
        <begin position="61"/>
        <end position="142"/>
    </location>
</feature>
<gene>
    <name evidence="4" type="ORF">CVT25_010687</name>
</gene>
<reference evidence="4 5" key="1">
    <citation type="journal article" date="2018" name="Evol. Lett.">
        <title>Horizontal gene cluster transfer increased hallucinogenic mushroom diversity.</title>
        <authorList>
            <person name="Reynolds H.T."/>
            <person name="Vijayakumar V."/>
            <person name="Gluck-Thaler E."/>
            <person name="Korotkin H.B."/>
            <person name="Matheny P.B."/>
            <person name="Slot J.C."/>
        </authorList>
    </citation>
    <scope>NUCLEOTIDE SEQUENCE [LARGE SCALE GENOMIC DNA]</scope>
    <source>
        <strain evidence="4 5">2631</strain>
    </source>
</reference>
<dbReference type="InterPro" id="IPR032567">
    <property type="entry name" value="RTL1-rel"/>
</dbReference>
<dbReference type="PANTHER" id="PTHR15503">
    <property type="entry name" value="LDOC1 RELATED"/>
    <property type="match status" value="1"/>
</dbReference>
<dbReference type="SUPFAM" id="SSF57756">
    <property type="entry name" value="Retrovirus zinc finger-like domains"/>
    <property type="match status" value="1"/>
</dbReference>
<dbReference type="Proteomes" id="UP000283269">
    <property type="component" value="Unassembled WGS sequence"/>
</dbReference>
<name>A0A409WJZ2_PSICY</name>
<dbReference type="GO" id="GO:0006397">
    <property type="term" value="P:mRNA processing"/>
    <property type="evidence" value="ECO:0007669"/>
    <property type="project" value="UniProtKB-KW"/>
</dbReference>
<feature type="compositionally biased region" description="Low complexity" evidence="2">
    <location>
        <begin position="261"/>
        <end position="272"/>
    </location>
</feature>
<evidence type="ECO:0000256" key="1">
    <source>
        <dbReference type="ARBA" id="ARBA00022664"/>
    </source>
</evidence>
<accession>A0A409WJZ2</accession>
<keyword evidence="5" id="KW-1185">Reference proteome</keyword>
<dbReference type="GO" id="GO:0008270">
    <property type="term" value="F:zinc ion binding"/>
    <property type="evidence" value="ECO:0007669"/>
    <property type="project" value="InterPro"/>
</dbReference>
<proteinExistence type="predicted"/>
<dbReference type="InParanoid" id="A0A409WJZ2"/>
<dbReference type="InterPro" id="IPR005162">
    <property type="entry name" value="Retrotrans_gag_dom"/>
</dbReference>
<evidence type="ECO:0000259" key="3">
    <source>
        <dbReference type="Pfam" id="PF03732"/>
    </source>
</evidence>
<organism evidence="4 5">
    <name type="scientific">Psilocybe cyanescens</name>
    <dbReference type="NCBI Taxonomy" id="93625"/>
    <lineage>
        <taxon>Eukaryota</taxon>
        <taxon>Fungi</taxon>
        <taxon>Dikarya</taxon>
        <taxon>Basidiomycota</taxon>
        <taxon>Agaricomycotina</taxon>
        <taxon>Agaricomycetes</taxon>
        <taxon>Agaricomycetidae</taxon>
        <taxon>Agaricales</taxon>
        <taxon>Agaricineae</taxon>
        <taxon>Strophariaceae</taxon>
        <taxon>Psilocybe</taxon>
    </lineage>
</organism>
<evidence type="ECO:0000313" key="4">
    <source>
        <dbReference type="EMBL" id="PPQ78817.1"/>
    </source>
</evidence>
<comment type="caution">
    <text evidence="4">The sequence shown here is derived from an EMBL/GenBank/DDBJ whole genome shotgun (WGS) entry which is preliminary data.</text>
</comment>
<dbReference type="STRING" id="93625.A0A409WJZ2"/>
<evidence type="ECO:0000256" key="2">
    <source>
        <dbReference type="SAM" id="MobiDB-lite"/>
    </source>
</evidence>
<dbReference type="EMBL" id="NHYD01003406">
    <property type="protein sequence ID" value="PPQ78817.1"/>
    <property type="molecule type" value="Genomic_DNA"/>
</dbReference>
<dbReference type="PANTHER" id="PTHR15503:SF22">
    <property type="entry name" value="TRANSPOSON TY3-I GAG POLYPROTEIN"/>
    <property type="match status" value="1"/>
</dbReference>
<evidence type="ECO:0000313" key="5">
    <source>
        <dbReference type="Proteomes" id="UP000283269"/>
    </source>
</evidence>
<protein>
    <recommendedName>
        <fullName evidence="3">Retrotransposon gag domain-containing protein</fullName>
    </recommendedName>
</protein>